<dbReference type="GO" id="GO:0015074">
    <property type="term" value="P:DNA integration"/>
    <property type="evidence" value="ECO:0007669"/>
    <property type="project" value="InterPro"/>
</dbReference>
<evidence type="ECO:0000259" key="1">
    <source>
        <dbReference type="PROSITE" id="PS50994"/>
    </source>
</evidence>
<dbReference type="Gene3D" id="3.30.420.10">
    <property type="entry name" value="Ribonuclease H-like superfamily/Ribonuclease H"/>
    <property type="match status" value="1"/>
</dbReference>
<protein>
    <submittedName>
        <fullName evidence="2">GIP protein</fullName>
    </submittedName>
</protein>
<dbReference type="EMBL" id="CAJNJA010081969">
    <property type="protein sequence ID" value="CAE7931226.1"/>
    <property type="molecule type" value="Genomic_DNA"/>
</dbReference>
<dbReference type="InterPro" id="IPR036397">
    <property type="entry name" value="RNaseH_sf"/>
</dbReference>
<feature type="domain" description="Integrase catalytic" evidence="1">
    <location>
        <begin position="21"/>
        <end position="191"/>
    </location>
</feature>
<evidence type="ECO:0000313" key="3">
    <source>
        <dbReference type="Proteomes" id="UP000601435"/>
    </source>
</evidence>
<dbReference type="Proteomes" id="UP000601435">
    <property type="component" value="Unassembled WGS sequence"/>
</dbReference>
<dbReference type="SUPFAM" id="SSF53098">
    <property type="entry name" value="Ribonuclease H-like"/>
    <property type="match status" value="1"/>
</dbReference>
<dbReference type="InterPro" id="IPR012337">
    <property type="entry name" value="RNaseH-like_sf"/>
</dbReference>
<evidence type="ECO:0000313" key="2">
    <source>
        <dbReference type="EMBL" id="CAE7931226.1"/>
    </source>
</evidence>
<name>A0A813BXU8_9DINO</name>
<dbReference type="AlphaFoldDB" id="A0A813BXU8"/>
<dbReference type="PROSITE" id="PS50994">
    <property type="entry name" value="INTEGRASE"/>
    <property type="match status" value="1"/>
</dbReference>
<proteinExistence type="predicted"/>
<reference evidence="2" key="1">
    <citation type="submission" date="2021-02" db="EMBL/GenBank/DDBJ databases">
        <authorList>
            <person name="Dougan E. K."/>
            <person name="Rhodes N."/>
            <person name="Thang M."/>
            <person name="Chan C."/>
        </authorList>
    </citation>
    <scope>NUCLEOTIDE SEQUENCE</scope>
</reference>
<dbReference type="GO" id="GO:0003676">
    <property type="term" value="F:nucleic acid binding"/>
    <property type="evidence" value="ECO:0007669"/>
    <property type="project" value="InterPro"/>
</dbReference>
<feature type="non-terminal residue" evidence="2">
    <location>
        <position position="421"/>
    </location>
</feature>
<sequence>MENVIQVQYTQKSMEDVIQEEESEPFPEEDRMDLDQKNEDYSKMYKEVFDQVGDEMEFQTLLYVVPLRSRQKVDVNAAMRRMYLQVRQEGHPITRVHSDRARELKSSALRQWLYEKDVWITTGESQTPQQNGRAEAMVKSVKKYAKVLLGASSLPRECWPLAMSYAAQRQRKRALGQPTTKDPTFGVGVAVKTKVFGTGGSYDLDPRWGEGRFVGYSSDVKNGLVVRYDDGTFVTSCHVREGLVDAEALADGSPVEVELPVPERRLRTKARLALITNPYEDIEAYAKELDVEEMYEPGDVLNLWEKLKSIPRPTRRGMKSMVVKDNGGSFYAGCYTHGGVCGIMKLTRQLPNVTAYLVKAAKEMTGSGDFGSVAVVENVSMAPHRDSHNQEGTLNTVTALTDFNNGQVWVEKKETDYGHDD</sequence>
<keyword evidence="3" id="KW-1185">Reference proteome</keyword>
<organism evidence="2 3">
    <name type="scientific">Symbiodinium necroappetens</name>
    <dbReference type="NCBI Taxonomy" id="1628268"/>
    <lineage>
        <taxon>Eukaryota</taxon>
        <taxon>Sar</taxon>
        <taxon>Alveolata</taxon>
        <taxon>Dinophyceae</taxon>
        <taxon>Suessiales</taxon>
        <taxon>Symbiodiniaceae</taxon>
        <taxon>Symbiodinium</taxon>
    </lineage>
</organism>
<dbReference type="OrthoDB" id="166668at2759"/>
<gene>
    <name evidence="2" type="primary">GIP</name>
    <name evidence="2" type="ORF">SNEC2469_LOCUS32413</name>
</gene>
<dbReference type="InterPro" id="IPR001584">
    <property type="entry name" value="Integrase_cat-core"/>
</dbReference>
<accession>A0A813BXU8</accession>
<comment type="caution">
    <text evidence="2">The sequence shown here is derived from an EMBL/GenBank/DDBJ whole genome shotgun (WGS) entry which is preliminary data.</text>
</comment>